<proteinExistence type="predicted"/>
<name>A0A699U0E3_TANCI</name>
<feature type="non-terminal residue" evidence="2">
    <location>
        <position position="1"/>
    </location>
</feature>
<organism evidence="2">
    <name type="scientific">Tanacetum cinerariifolium</name>
    <name type="common">Dalmatian daisy</name>
    <name type="synonym">Chrysanthemum cinerariifolium</name>
    <dbReference type="NCBI Taxonomy" id="118510"/>
    <lineage>
        <taxon>Eukaryota</taxon>
        <taxon>Viridiplantae</taxon>
        <taxon>Streptophyta</taxon>
        <taxon>Embryophyta</taxon>
        <taxon>Tracheophyta</taxon>
        <taxon>Spermatophyta</taxon>
        <taxon>Magnoliopsida</taxon>
        <taxon>eudicotyledons</taxon>
        <taxon>Gunneridae</taxon>
        <taxon>Pentapetalae</taxon>
        <taxon>asterids</taxon>
        <taxon>campanulids</taxon>
        <taxon>Asterales</taxon>
        <taxon>Asteraceae</taxon>
        <taxon>Asteroideae</taxon>
        <taxon>Anthemideae</taxon>
        <taxon>Anthemidinae</taxon>
        <taxon>Tanacetum</taxon>
    </lineage>
</organism>
<keyword evidence="1" id="KW-1133">Transmembrane helix</keyword>
<feature type="transmembrane region" description="Helical" evidence="1">
    <location>
        <begin position="6"/>
        <end position="23"/>
    </location>
</feature>
<comment type="caution">
    <text evidence="2">The sequence shown here is derived from an EMBL/GenBank/DDBJ whole genome shotgun (WGS) entry which is preliminary data.</text>
</comment>
<keyword evidence="1" id="KW-0472">Membrane</keyword>
<protein>
    <submittedName>
        <fullName evidence="2">Uncharacterized protein</fullName>
    </submittedName>
</protein>
<dbReference type="EMBL" id="BKCJ011295233">
    <property type="protein sequence ID" value="GFD16735.1"/>
    <property type="molecule type" value="Genomic_DNA"/>
</dbReference>
<evidence type="ECO:0000313" key="2">
    <source>
        <dbReference type="EMBL" id="GFD16735.1"/>
    </source>
</evidence>
<keyword evidence="1" id="KW-0812">Transmembrane</keyword>
<gene>
    <name evidence="2" type="ORF">Tci_888704</name>
</gene>
<evidence type="ECO:0000256" key="1">
    <source>
        <dbReference type="SAM" id="Phobius"/>
    </source>
</evidence>
<reference evidence="2" key="1">
    <citation type="journal article" date="2019" name="Sci. Rep.">
        <title>Draft genome of Tanacetum cinerariifolium, the natural source of mosquito coil.</title>
        <authorList>
            <person name="Yamashiro T."/>
            <person name="Shiraishi A."/>
            <person name="Satake H."/>
            <person name="Nakayama K."/>
        </authorList>
    </citation>
    <scope>NUCLEOTIDE SEQUENCE</scope>
</reference>
<dbReference type="AlphaFoldDB" id="A0A699U0E3"/>
<sequence>KDGAWVSGLVVEVGLIGWLGVGADRQRIRGRRMV</sequence>
<accession>A0A699U0E3</accession>